<dbReference type="HOGENOM" id="CLU_2575796_0_0_1"/>
<organism evidence="2">
    <name type="scientific">Anopheles darlingi</name>
    <name type="common">Mosquito</name>
    <dbReference type="NCBI Taxonomy" id="43151"/>
    <lineage>
        <taxon>Eukaryota</taxon>
        <taxon>Metazoa</taxon>
        <taxon>Ecdysozoa</taxon>
        <taxon>Arthropoda</taxon>
        <taxon>Hexapoda</taxon>
        <taxon>Insecta</taxon>
        <taxon>Pterygota</taxon>
        <taxon>Neoptera</taxon>
        <taxon>Endopterygota</taxon>
        <taxon>Diptera</taxon>
        <taxon>Nematocera</taxon>
        <taxon>Culicoidea</taxon>
        <taxon>Culicidae</taxon>
        <taxon>Anophelinae</taxon>
        <taxon>Anopheles</taxon>
    </lineage>
</organism>
<evidence type="ECO:0000256" key="1">
    <source>
        <dbReference type="SAM" id="Phobius"/>
    </source>
</evidence>
<evidence type="ECO:0000313" key="3">
    <source>
        <dbReference type="EnsemblMetazoa" id="ADAC003869-PA"/>
    </source>
</evidence>
<dbReference type="AlphaFoldDB" id="W5JNH3"/>
<keyword evidence="4" id="KW-1185">Reference proteome</keyword>
<feature type="transmembrane region" description="Helical" evidence="1">
    <location>
        <begin position="32"/>
        <end position="52"/>
    </location>
</feature>
<reference evidence="3" key="4">
    <citation type="submission" date="2015-06" db="UniProtKB">
        <authorList>
            <consortium name="EnsemblMetazoa"/>
        </authorList>
    </citation>
    <scope>IDENTIFICATION</scope>
</reference>
<keyword evidence="1" id="KW-1133">Transmembrane helix</keyword>
<protein>
    <submittedName>
        <fullName evidence="2 3">Uncharacterized protein</fullName>
    </submittedName>
</protein>
<dbReference type="Proteomes" id="UP000000673">
    <property type="component" value="Unassembled WGS sequence"/>
</dbReference>
<reference evidence="2 4" key="1">
    <citation type="journal article" date="2010" name="BMC Genomics">
        <title>Combination of measures distinguishes pre-miRNAs from other stem-loops in the genome of the newly sequenced Anopheles darlingi.</title>
        <authorList>
            <person name="Mendes N.D."/>
            <person name="Freitas A.T."/>
            <person name="Vasconcelos A.T."/>
            <person name="Sagot M.F."/>
        </authorList>
    </citation>
    <scope>NUCLEOTIDE SEQUENCE</scope>
</reference>
<evidence type="ECO:0000313" key="4">
    <source>
        <dbReference type="Proteomes" id="UP000000673"/>
    </source>
</evidence>
<evidence type="ECO:0000313" key="2">
    <source>
        <dbReference type="EMBL" id="ETN64425.1"/>
    </source>
</evidence>
<sequence>MPGYQLVFHYARPTVLHMTPIYGPPPAPLQTITVGSTAFVPLLCVCVGIAAARTIQSTRNTSCKTIYSAAHRSQGAKRASH</sequence>
<dbReference type="EMBL" id="ADMH02001019">
    <property type="protein sequence ID" value="ETN64425.1"/>
    <property type="molecule type" value="Genomic_DNA"/>
</dbReference>
<keyword evidence="1" id="KW-0472">Membrane</keyword>
<proteinExistence type="predicted"/>
<reference evidence="2" key="3">
    <citation type="journal article" date="2013" name="Nucleic Acids Res.">
        <title>The genome of Anopheles darlingi, the main neotropical malaria vector.</title>
        <authorList>
            <person name="Marinotti O."/>
            <person name="Cerqueira G.C."/>
            <person name="de Almeida L.G."/>
            <person name="Ferro M.I."/>
            <person name="Loreto E.L."/>
            <person name="Zaha A."/>
            <person name="Teixeira S.M."/>
            <person name="Wespiser A.R."/>
            <person name="Almeida E Silva A."/>
            <person name="Schlindwein A.D."/>
            <person name="Pacheco A.C."/>
            <person name="Silva A.L."/>
            <person name="Graveley B.R."/>
            <person name="Walenz B.P."/>
            <person name="Lima Bde A."/>
            <person name="Ribeiro C.A."/>
            <person name="Nunes-Silva C.G."/>
            <person name="de Carvalho C.R."/>
            <person name="Soares C.M."/>
            <person name="de Menezes C.B."/>
            <person name="Matiolli C."/>
            <person name="Caffrey D."/>
            <person name="Araujo D.A."/>
            <person name="de Oliveira D.M."/>
            <person name="Golenbock D."/>
            <person name="Grisard E.C."/>
            <person name="Fantinatti-Garboggini F."/>
            <person name="de Carvalho F.M."/>
            <person name="Barcellos F.G."/>
            <person name="Prosdocimi F."/>
            <person name="May G."/>
            <person name="Azevedo Junior G.M."/>
            <person name="Guimaraes G.M."/>
            <person name="Goldman G.H."/>
            <person name="Padilha I.Q."/>
            <person name="Batista Jda S."/>
            <person name="Ferro J.A."/>
            <person name="Ribeiro J.M."/>
            <person name="Fietto J.L."/>
            <person name="Dabbas K.M."/>
            <person name="Cerdeira L."/>
            <person name="Agnez-Lima L.F."/>
            <person name="Brocchi M."/>
            <person name="de Carvalho M.O."/>
            <person name="Teixeira Mde M."/>
            <person name="Diniz Maia Mde M."/>
            <person name="Goldman M.H."/>
            <person name="Cruz Schneider M.P."/>
            <person name="Felipe M.S."/>
            <person name="Hungria M."/>
            <person name="Nicolas M.F."/>
            <person name="Pereira M."/>
            <person name="Montes M.A."/>
            <person name="Cantao M.E."/>
            <person name="Vincentz M."/>
            <person name="Rafael M.S."/>
            <person name="Silverman N."/>
            <person name="Stoco P.H."/>
            <person name="Souza R.C."/>
            <person name="Vicentini R."/>
            <person name="Gazzinelli R.T."/>
            <person name="Neves Rde O."/>
            <person name="Silva R."/>
            <person name="Astolfi-Filho S."/>
            <person name="Maciel T.E."/>
            <person name="Urmenyi T.P."/>
            <person name="Tadei W.P."/>
            <person name="Camargo E.P."/>
            <person name="de Vasconcelos A.T."/>
        </authorList>
    </citation>
    <scope>NUCLEOTIDE SEQUENCE</scope>
</reference>
<gene>
    <name evidence="2" type="ORF">AND_003869</name>
</gene>
<keyword evidence="1" id="KW-0812">Transmembrane</keyword>
<accession>W5JNH3</accession>
<dbReference type="VEuPathDB" id="VectorBase:ADAC003869"/>
<dbReference type="EnsemblMetazoa" id="ADAC003869-RA">
    <property type="protein sequence ID" value="ADAC003869-PA"/>
    <property type="gene ID" value="ADAC003869"/>
</dbReference>
<name>W5JNH3_ANODA</name>
<reference evidence="2" key="2">
    <citation type="submission" date="2010-05" db="EMBL/GenBank/DDBJ databases">
        <authorList>
            <person name="Almeida L.G."/>
            <person name="Nicolas M.F."/>
            <person name="Souza R.C."/>
            <person name="Vasconcelos A.T.R."/>
        </authorList>
    </citation>
    <scope>NUCLEOTIDE SEQUENCE</scope>
</reference>